<evidence type="ECO:0000313" key="4">
    <source>
        <dbReference type="EMBL" id="EFI28156.1"/>
    </source>
</evidence>
<dbReference type="RefSeq" id="XP_002911650.1">
    <property type="nucleotide sequence ID" value="XM_002911604.1"/>
</dbReference>
<dbReference type="InParanoid" id="D6RLC9"/>
<proteinExistence type="predicted"/>
<dbReference type="GO" id="GO:0009117">
    <property type="term" value="P:nucleotide metabolic process"/>
    <property type="evidence" value="ECO:0007669"/>
    <property type="project" value="InterPro"/>
</dbReference>
<dbReference type="PIRSF" id="PIRSF000846">
    <property type="entry name" value="ATP_adenylyltr"/>
    <property type="match status" value="1"/>
</dbReference>
<dbReference type="EMBL" id="AACS02000003">
    <property type="protein sequence ID" value="EFI28156.1"/>
    <property type="molecule type" value="Genomic_DNA"/>
</dbReference>
<dbReference type="GO" id="GO:0005524">
    <property type="term" value="F:ATP binding"/>
    <property type="evidence" value="ECO:0007669"/>
    <property type="project" value="InterPro"/>
</dbReference>
<accession>D6RLC9</accession>
<dbReference type="Gene3D" id="3.30.428.70">
    <property type="match status" value="1"/>
</dbReference>
<dbReference type="OMA" id="DPFENPP"/>
<dbReference type="eggNOG" id="ENOG502QRAQ">
    <property type="taxonomic scope" value="Eukaryota"/>
</dbReference>
<gene>
    <name evidence="4" type="ORF">CC1G_14183</name>
</gene>
<feature type="domain" description="ATP adenylyltransferase C-terminal" evidence="2">
    <location>
        <begin position="208"/>
        <end position="325"/>
    </location>
</feature>
<feature type="domain" description="Ap4A phosphorylase 1/2 N-terminal" evidence="3">
    <location>
        <begin position="10"/>
        <end position="188"/>
    </location>
</feature>
<feature type="active site" description="Nucleophile" evidence="1">
    <location>
        <position position="174"/>
    </location>
</feature>
<dbReference type="Proteomes" id="UP000001861">
    <property type="component" value="Unassembled WGS sequence"/>
</dbReference>
<dbReference type="AlphaFoldDB" id="D6RLC9"/>
<protein>
    <submittedName>
        <fullName evidence="4">Uncharacterized protein</fullName>
    </submittedName>
</protein>
<dbReference type="SUPFAM" id="SSF54197">
    <property type="entry name" value="HIT-like"/>
    <property type="match status" value="1"/>
</dbReference>
<dbReference type="VEuPathDB" id="FungiDB:CC1G_14183"/>
<organism evidence="4 5">
    <name type="scientific">Coprinopsis cinerea (strain Okayama-7 / 130 / ATCC MYA-4618 / FGSC 9003)</name>
    <name type="common">Inky cap fungus</name>
    <name type="synonym">Hormographiella aspergillata</name>
    <dbReference type="NCBI Taxonomy" id="240176"/>
    <lineage>
        <taxon>Eukaryota</taxon>
        <taxon>Fungi</taxon>
        <taxon>Dikarya</taxon>
        <taxon>Basidiomycota</taxon>
        <taxon>Agaricomycotina</taxon>
        <taxon>Agaricomycetes</taxon>
        <taxon>Agaricomycetidae</taxon>
        <taxon>Agaricales</taxon>
        <taxon>Agaricineae</taxon>
        <taxon>Psathyrellaceae</taxon>
        <taxon>Coprinopsis</taxon>
    </lineage>
</organism>
<dbReference type="PANTHER" id="PTHR38420:SF1">
    <property type="entry name" value="PUTATIVE (AFU_ORTHOLOGUE AFUA_5G14690)-RELATED"/>
    <property type="match status" value="1"/>
</dbReference>
<dbReference type="Pfam" id="PF19327">
    <property type="entry name" value="Ap4A_phos_N"/>
    <property type="match status" value="1"/>
</dbReference>
<reference evidence="4 5" key="1">
    <citation type="journal article" date="2010" name="Proc. Natl. Acad. Sci. U.S.A.">
        <title>Insights into evolution of multicellular fungi from the assembled chromosomes of the mushroom Coprinopsis cinerea (Coprinus cinereus).</title>
        <authorList>
            <person name="Stajich J.E."/>
            <person name="Wilke S.K."/>
            <person name="Ahren D."/>
            <person name="Au C.H."/>
            <person name="Birren B.W."/>
            <person name="Borodovsky M."/>
            <person name="Burns C."/>
            <person name="Canback B."/>
            <person name="Casselton L.A."/>
            <person name="Cheng C.K."/>
            <person name="Deng J."/>
            <person name="Dietrich F.S."/>
            <person name="Fargo D.C."/>
            <person name="Farman M.L."/>
            <person name="Gathman A.C."/>
            <person name="Goldberg J."/>
            <person name="Guigo R."/>
            <person name="Hoegger P.J."/>
            <person name="Hooker J.B."/>
            <person name="Huggins A."/>
            <person name="James T.Y."/>
            <person name="Kamada T."/>
            <person name="Kilaru S."/>
            <person name="Kodira C."/>
            <person name="Kues U."/>
            <person name="Kupfer D."/>
            <person name="Kwan H.S."/>
            <person name="Lomsadze A."/>
            <person name="Li W."/>
            <person name="Lilly W.W."/>
            <person name="Ma L.J."/>
            <person name="Mackey A.J."/>
            <person name="Manning G."/>
            <person name="Martin F."/>
            <person name="Muraguchi H."/>
            <person name="Natvig D.O."/>
            <person name="Palmerini H."/>
            <person name="Ramesh M.A."/>
            <person name="Rehmeyer C.J."/>
            <person name="Roe B.A."/>
            <person name="Shenoy N."/>
            <person name="Stanke M."/>
            <person name="Ter-Hovhannisyan V."/>
            <person name="Tunlid A."/>
            <person name="Velagapudi R."/>
            <person name="Vision T.J."/>
            <person name="Zeng Q."/>
            <person name="Zolan M.E."/>
            <person name="Pukkila P.J."/>
        </authorList>
    </citation>
    <scope>NUCLEOTIDE SEQUENCE [LARGE SCALE GENOMIC DNA]</scope>
    <source>
        <strain evidence="5">Okayama-7 / 130 / ATCC MYA-4618 / FGSC 9003</strain>
    </source>
</reference>
<dbReference type="InterPro" id="IPR043171">
    <property type="entry name" value="Ap4A_phos1/2-like"/>
</dbReference>
<name>D6RLC9_COPC7</name>
<dbReference type="InterPro" id="IPR045759">
    <property type="entry name" value="Ap4A_phos1/2_N"/>
</dbReference>
<dbReference type="OrthoDB" id="10267950at2759"/>
<dbReference type="GO" id="GO:0003877">
    <property type="term" value="F:ATP:ADP adenylyltransferase activity"/>
    <property type="evidence" value="ECO:0007669"/>
    <property type="project" value="InterPro"/>
</dbReference>
<evidence type="ECO:0000259" key="2">
    <source>
        <dbReference type="Pfam" id="PF09830"/>
    </source>
</evidence>
<dbReference type="KEGG" id="cci:CC1G_14183"/>
<dbReference type="InterPro" id="IPR009163">
    <property type="entry name" value="Ap4A_phos1/2"/>
</dbReference>
<dbReference type="InterPro" id="IPR019200">
    <property type="entry name" value="ATP_adenylylTrfase_C"/>
</dbReference>
<dbReference type="GeneID" id="9378325"/>
<evidence type="ECO:0000256" key="1">
    <source>
        <dbReference type="PIRSR" id="PIRSR000846-1"/>
    </source>
</evidence>
<dbReference type="InterPro" id="IPR036265">
    <property type="entry name" value="HIT-like_sf"/>
</dbReference>
<dbReference type="STRING" id="240176.D6RLC9"/>
<evidence type="ECO:0000259" key="3">
    <source>
        <dbReference type="Pfam" id="PF19327"/>
    </source>
</evidence>
<evidence type="ECO:0000313" key="5">
    <source>
        <dbReference type="Proteomes" id="UP000001861"/>
    </source>
</evidence>
<sequence length="346" mass="37912">MSEPQPSTHADIIQKIPTAFESARESGDLFYFPSTVVKHNELGVEFEITLCPALQHKPALPTPHFESVENGDAGTPANKKFDPFAPPYNPQLYVGDIVDELTEDRFAILLNKYTVVPQHFLLVTKEFSSQASPLLPSELVQTYRLLAAARQAGKHFFAFYNCGDNSGASQPHKHVQFIPTATASGPPIETLARRAQIESQGRPFALTSLPYASHTFRFPPDLSSYSAEEIEGILSSAFMQLLDLTISTIRHDPDYPTGRPSYNAILTLDHLHLIPRKQENHTLSNGEKLSVNSLGFAGMLLVKSDAELEVVKQETVGKILRGVGLESVHDIQVAGTCGEPPATAVL</sequence>
<comment type="caution">
    <text evidence="4">The sequence shown here is derived from an EMBL/GenBank/DDBJ whole genome shotgun (WGS) entry which is preliminary data.</text>
</comment>
<keyword evidence="5" id="KW-1185">Reference proteome</keyword>
<dbReference type="Pfam" id="PF09830">
    <property type="entry name" value="ATP_transf"/>
    <property type="match status" value="1"/>
</dbReference>
<dbReference type="PANTHER" id="PTHR38420">
    <property type="entry name" value="AP-4-A PHOSPHORYLASE II"/>
    <property type="match status" value="1"/>
</dbReference>
<dbReference type="HOGENOM" id="CLU_049915_1_1_1"/>